<reference evidence="1 2" key="1">
    <citation type="submission" date="2024-06" db="EMBL/GenBank/DDBJ databases">
        <title>The Natural Products Discovery Center: Release of the First 8490 Sequenced Strains for Exploring Actinobacteria Biosynthetic Diversity.</title>
        <authorList>
            <person name="Kalkreuter E."/>
            <person name="Kautsar S.A."/>
            <person name="Yang D."/>
            <person name="Bader C.D."/>
            <person name="Teijaro C.N."/>
            <person name="Fluegel L."/>
            <person name="Davis C.M."/>
            <person name="Simpson J.R."/>
            <person name="Lauterbach L."/>
            <person name="Steele A.D."/>
            <person name="Gui C."/>
            <person name="Meng S."/>
            <person name="Li G."/>
            <person name="Viehrig K."/>
            <person name="Ye F."/>
            <person name="Su P."/>
            <person name="Kiefer A.F."/>
            <person name="Nichols A."/>
            <person name="Cepeda A.J."/>
            <person name="Yan W."/>
            <person name="Fan B."/>
            <person name="Jiang Y."/>
            <person name="Adhikari A."/>
            <person name="Zheng C.-J."/>
            <person name="Schuster L."/>
            <person name="Cowan T.M."/>
            <person name="Smanski M.J."/>
            <person name="Chevrette M.G."/>
            <person name="De Carvalho L.P.S."/>
            <person name="Shen B."/>
        </authorList>
    </citation>
    <scope>NUCLEOTIDE SEQUENCE [LARGE SCALE GENOMIC DNA]</scope>
    <source>
        <strain evidence="1 2">NPDC050671</strain>
    </source>
</reference>
<dbReference type="Proteomes" id="UP001551658">
    <property type="component" value="Unassembled WGS sequence"/>
</dbReference>
<sequence length="68" mass="7611">MIVTDGLEQKMTAVEASSVFNVTAALIRKWASLGKIHAVGMDMRGRKLYRLIDIARYEKETRQAAGRS</sequence>
<name>A0ABV3FJ52_9NOCA</name>
<accession>A0ABV3FJ52</accession>
<evidence type="ECO:0008006" key="3">
    <source>
        <dbReference type="Google" id="ProtNLM"/>
    </source>
</evidence>
<comment type="caution">
    <text evidence="1">The sequence shown here is derived from an EMBL/GenBank/DDBJ whole genome shotgun (WGS) entry which is preliminary data.</text>
</comment>
<proteinExistence type="predicted"/>
<protein>
    <recommendedName>
        <fullName evidence="3">Helix-turn-helix domain-containing protein</fullName>
    </recommendedName>
</protein>
<organism evidence="1 2">
    <name type="scientific">Nocardia fusca</name>
    <dbReference type="NCBI Taxonomy" id="941183"/>
    <lineage>
        <taxon>Bacteria</taxon>
        <taxon>Bacillati</taxon>
        <taxon>Actinomycetota</taxon>
        <taxon>Actinomycetes</taxon>
        <taxon>Mycobacteriales</taxon>
        <taxon>Nocardiaceae</taxon>
        <taxon>Nocardia</taxon>
    </lineage>
</organism>
<dbReference type="RefSeq" id="WP_357987224.1">
    <property type="nucleotide sequence ID" value="NZ_JBFAIH010000031.1"/>
</dbReference>
<gene>
    <name evidence="1" type="ORF">AB0H72_33065</name>
</gene>
<evidence type="ECO:0000313" key="1">
    <source>
        <dbReference type="EMBL" id="MEV0367528.1"/>
    </source>
</evidence>
<dbReference type="EMBL" id="JBFAIH010000031">
    <property type="protein sequence ID" value="MEV0367528.1"/>
    <property type="molecule type" value="Genomic_DNA"/>
</dbReference>
<dbReference type="SUPFAM" id="SSF46955">
    <property type="entry name" value="Putative DNA-binding domain"/>
    <property type="match status" value="1"/>
</dbReference>
<evidence type="ECO:0000313" key="2">
    <source>
        <dbReference type="Proteomes" id="UP001551658"/>
    </source>
</evidence>
<dbReference type="InterPro" id="IPR009061">
    <property type="entry name" value="DNA-bd_dom_put_sf"/>
</dbReference>
<keyword evidence="2" id="KW-1185">Reference proteome</keyword>